<dbReference type="AlphaFoldDB" id="A0A8I2YJE4"/>
<gene>
    <name evidence="2" type="ORF">JVT61DRAFT_7136</name>
</gene>
<organism evidence="2 3">
    <name type="scientific">Boletus reticuloceps</name>
    <dbReference type="NCBI Taxonomy" id="495285"/>
    <lineage>
        <taxon>Eukaryota</taxon>
        <taxon>Fungi</taxon>
        <taxon>Dikarya</taxon>
        <taxon>Basidiomycota</taxon>
        <taxon>Agaricomycotina</taxon>
        <taxon>Agaricomycetes</taxon>
        <taxon>Agaricomycetidae</taxon>
        <taxon>Boletales</taxon>
        <taxon>Boletineae</taxon>
        <taxon>Boletaceae</taxon>
        <taxon>Boletoideae</taxon>
        <taxon>Boletus</taxon>
    </lineage>
</organism>
<proteinExistence type="predicted"/>
<keyword evidence="3" id="KW-1185">Reference proteome</keyword>
<sequence>MPGALSDESGYESAHSHHVPTPPPTHLQPEDVHTRTISDSLFDVDIEDSPIMTSNPVHPAPSTPSLQSPPPSSSRTPTPRPVFPSAGHGIHPTLCAPALQSPLPSSFGTPTPQPVFPSSHSVQQRRPHPRTLTPPPRIPTPANLNNESGNVSRHSTDIDGDEDHVLSATNLMARKRNRDTFVPDKCRFREVDWSEELREELHDKDELLKKLRAELQHQSLVSQKFSGPGIRS</sequence>
<name>A0A8I2YJE4_9AGAM</name>
<feature type="compositionally biased region" description="Polar residues" evidence="1">
    <location>
        <begin position="102"/>
        <end position="122"/>
    </location>
</feature>
<protein>
    <submittedName>
        <fullName evidence="2">Uncharacterized protein</fullName>
    </submittedName>
</protein>
<feature type="compositionally biased region" description="Pro residues" evidence="1">
    <location>
        <begin position="58"/>
        <end position="82"/>
    </location>
</feature>
<reference evidence="2" key="1">
    <citation type="submission" date="2021-03" db="EMBL/GenBank/DDBJ databases">
        <title>Evolutionary innovations through gain and loss of genes in the ectomycorrhizal Boletales.</title>
        <authorList>
            <person name="Wu G."/>
            <person name="Miyauchi S."/>
            <person name="Morin E."/>
            <person name="Yang Z.-L."/>
            <person name="Xu J."/>
            <person name="Martin F.M."/>
        </authorList>
    </citation>
    <scope>NUCLEOTIDE SEQUENCE</scope>
    <source>
        <strain evidence="2">BR01</strain>
    </source>
</reference>
<accession>A0A8I2YJE4</accession>
<evidence type="ECO:0000313" key="3">
    <source>
        <dbReference type="Proteomes" id="UP000683000"/>
    </source>
</evidence>
<comment type="caution">
    <text evidence="2">The sequence shown here is derived from an EMBL/GenBank/DDBJ whole genome shotgun (WGS) entry which is preliminary data.</text>
</comment>
<dbReference type="Proteomes" id="UP000683000">
    <property type="component" value="Unassembled WGS sequence"/>
</dbReference>
<feature type="compositionally biased region" description="Polar residues" evidence="1">
    <location>
        <begin position="142"/>
        <end position="153"/>
    </location>
</feature>
<dbReference type="EMBL" id="JAGFBS010000025">
    <property type="protein sequence ID" value="KAG6372742.1"/>
    <property type="molecule type" value="Genomic_DNA"/>
</dbReference>
<feature type="region of interest" description="Disordered" evidence="1">
    <location>
        <begin position="1"/>
        <end position="162"/>
    </location>
</feature>
<evidence type="ECO:0000256" key="1">
    <source>
        <dbReference type="SAM" id="MobiDB-lite"/>
    </source>
</evidence>
<evidence type="ECO:0000313" key="2">
    <source>
        <dbReference type="EMBL" id="KAG6372742.1"/>
    </source>
</evidence>